<dbReference type="Proteomes" id="UP000593564">
    <property type="component" value="Unassembled WGS sequence"/>
</dbReference>
<gene>
    <name evidence="4" type="ORF">HYC85_005255</name>
</gene>
<sequence>MVEGSFDKAIEGVDGVFHTASPLLISYDHNVEAKSLPSDSPIKIDPSIEGTLNVLSSCTKASSVRRVVLTSSCSAIRYRDDVQQVSPLDESHWSDLEYYCKRYNLWYAYAKTIAKKEACWSLTCSTANKYTQLILTIVKGLRGEYQSTTIGFVHIDDVIAAHILAMEDSEASGRLICSSSVAHWSDIIDMLRSKYPTHPFDNKWSSQKGDNNPHSMNSNNIIKLGLPPLKTIDQMFDDCIKSFQDKGFL</sequence>
<evidence type="ECO:0000256" key="1">
    <source>
        <dbReference type="ARBA" id="ARBA00022857"/>
    </source>
</evidence>
<evidence type="ECO:0000313" key="5">
    <source>
        <dbReference type="Proteomes" id="UP000593564"/>
    </source>
</evidence>
<keyword evidence="5" id="KW-1185">Reference proteome</keyword>
<organism evidence="4 5">
    <name type="scientific">Camellia sinensis</name>
    <name type="common">Tea plant</name>
    <name type="synonym">Thea sinensis</name>
    <dbReference type="NCBI Taxonomy" id="4442"/>
    <lineage>
        <taxon>Eukaryota</taxon>
        <taxon>Viridiplantae</taxon>
        <taxon>Streptophyta</taxon>
        <taxon>Embryophyta</taxon>
        <taxon>Tracheophyta</taxon>
        <taxon>Spermatophyta</taxon>
        <taxon>Magnoliopsida</taxon>
        <taxon>eudicotyledons</taxon>
        <taxon>Gunneridae</taxon>
        <taxon>Pentapetalae</taxon>
        <taxon>asterids</taxon>
        <taxon>Ericales</taxon>
        <taxon>Theaceae</taxon>
        <taxon>Camellia</taxon>
    </lineage>
</organism>
<reference evidence="5" key="1">
    <citation type="journal article" date="2020" name="Nat. Commun.">
        <title>Genome assembly of wild tea tree DASZ reveals pedigree and selection history of tea varieties.</title>
        <authorList>
            <person name="Zhang W."/>
            <person name="Zhang Y."/>
            <person name="Qiu H."/>
            <person name="Guo Y."/>
            <person name="Wan H."/>
            <person name="Zhang X."/>
            <person name="Scossa F."/>
            <person name="Alseekh S."/>
            <person name="Zhang Q."/>
            <person name="Wang P."/>
            <person name="Xu L."/>
            <person name="Schmidt M.H."/>
            <person name="Jia X."/>
            <person name="Li D."/>
            <person name="Zhu A."/>
            <person name="Guo F."/>
            <person name="Chen W."/>
            <person name="Ni D."/>
            <person name="Usadel B."/>
            <person name="Fernie A.R."/>
            <person name="Wen W."/>
        </authorList>
    </citation>
    <scope>NUCLEOTIDE SEQUENCE [LARGE SCALE GENOMIC DNA]</scope>
    <source>
        <strain evidence="5">cv. G240</strain>
    </source>
</reference>
<dbReference type="Pfam" id="PF01073">
    <property type="entry name" value="3Beta_HSD"/>
    <property type="match status" value="1"/>
</dbReference>
<dbReference type="InterPro" id="IPR036291">
    <property type="entry name" value="NAD(P)-bd_dom_sf"/>
</dbReference>
<dbReference type="SUPFAM" id="SSF51735">
    <property type="entry name" value="NAD(P)-binding Rossmann-fold domains"/>
    <property type="match status" value="1"/>
</dbReference>
<name>A0A7J7HYX9_CAMSI</name>
<evidence type="ECO:0000259" key="3">
    <source>
        <dbReference type="Pfam" id="PF01073"/>
    </source>
</evidence>
<dbReference type="GO" id="GO:0016616">
    <property type="term" value="F:oxidoreductase activity, acting on the CH-OH group of donors, NAD or NADP as acceptor"/>
    <property type="evidence" value="ECO:0007669"/>
    <property type="project" value="InterPro"/>
</dbReference>
<accession>A0A7J7HYX9</accession>
<proteinExistence type="predicted"/>
<keyword evidence="1" id="KW-0521">NADP</keyword>
<dbReference type="Gene3D" id="3.40.50.720">
    <property type="entry name" value="NAD(P)-binding Rossmann-like Domain"/>
    <property type="match status" value="2"/>
</dbReference>
<reference evidence="4 5" key="2">
    <citation type="submission" date="2020-07" db="EMBL/GenBank/DDBJ databases">
        <title>Genome assembly of wild tea tree DASZ reveals pedigree and selection history of tea varieties.</title>
        <authorList>
            <person name="Zhang W."/>
        </authorList>
    </citation>
    <scope>NUCLEOTIDE SEQUENCE [LARGE SCALE GENOMIC DNA]</scope>
    <source>
        <strain evidence="5">cv. G240</strain>
        <tissue evidence="4">Leaf</tissue>
    </source>
</reference>
<dbReference type="InterPro" id="IPR050425">
    <property type="entry name" value="NAD(P)_dehydrat-like"/>
</dbReference>
<dbReference type="PANTHER" id="PTHR10366:SF503">
    <property type="entry name" value="TETRAKETIDE ALPHA-PYRONE REDUCTASE 2"/>
    <property type="match status" value="1"/>
</dbReference>
<evidence type="ECO:0000313" key="4">
    <source>
        <dbReference type="EMBL" id="KAF5958030.1"/>
    </source>
</evidence>
<dbReference type="EMBL" id="JACBKZ010000002">
    <property type="protein sequence ID" value="KAF5958030.1"/>
    <property type="molecule type" value="Genomic_DNA"/>
</dbReference>
<dbReference type="PANTHER" id="PTHR10366">
    <property type="entry name" value="NAD DEPENDENT EPIMERASE/DEHYDRATASE"/>
    <property type="match status" value="1"/>
</dbReference>
<feature type="domain" description="3-beta hydroxysteroid dehydrogenase/isomerase" evidence="3">
    <location>
        <begin position="6"/>
        <end position="114"/>
    </location>
</feature>
<comment type="caution">
    <text evidence="4">The sequence shown here is derived from an EMBL/GenBank/DDBJ whole genome shotgun (WGS) entry which is preliminary data.</text>
</comment>
<dbReference type="GO" id="GO:0006694">
    <property type="term" value="P:steroid biosynthetic process"/>
    <property type="evidence" value="ECO:0007669"/>
    <property type="project" value="InterPro"/>
</dbReference>
<dbReference type="AlphaFoldDB" id="A0A7J7HYX9"/>
<dbReference type="InterPro" id="IPR002225">
    <property type="entry name" value="3Beta_OHSteriod_DH/Estase"/>
</dbReference>
<evidence type="ECO:0000256" key="2">
    <source>
        <dbReference type="ARBA" id="ARBA00023002"/>
    </source>
</evidence>
<keyword evidence="2" id="KW-0560">Oxidoreductase</keyword>
<protein>
    <recommendedName>
        <fullName evidence="3">3-beta hydroxysteroid dehydrogenase/isomerase domain-containing protein</fullName>
    </recommendedName>
</protein>